<dbReference type="GO" id="GO:0003677">
    <property type="term" value="F:DNA binding"/>
    <property type="evidence" value="ECO:0007669"/>
    <property type="project" value="InterPro"/>
</dbReference>
<evidence type="ECO:0000259" key="1">
    <source>
        <dbReference type="SMART" id="SM00966"/>
    </source>
</evidence>
<accession>X1HRP9</accession>
<reference evidence="2" key="1">
    <citation type="journal article" date="2014" name="Front. Microbiol.">
        <title>High frequency of phylogenetically diverse reductive dehalogenase-homologous genes in deep subseafloor sedimentary metagenomes.</title>
        <authorList>
            <person name="Kawai M."/>
            <person name="Futagami T."/>
            <person name="Toyoda A."/>
            <person name="Takaki Y."/>
            <person name="Nishi S."/>
            <person name="Hori S."/>
            <person name="Arai W."/>
            <person name="Tsubouchi T."/>
            <person name="Morono Y."/>
            <person name="Uchiyama I."/>
            <person name="Ito T."/>
            <person name="Fujiyama A."/>
            <person name="Inagaki F."/>
            <person name="Takami H."/>
        </authorList>
    </citation>
    <scope>NUCLEOTIDE SEQUENCE</scope>
    <source>
        <strain evidence="2">Expedition CK06-06</strain>
    </source>
</reference>
<feature type="non-terminal residue" evidence="2">
    <location>
        <position position="65"/>
    </location>
</feature>
<protein>
    <recommendedName>
        <fullName evidence="1">SpoVT-AbrB domain-containing protein</fullName>
    </recommendedName>
</protein>
<comment type="caution">
    <text evidence="2">The sequence shown here is derived from an EMBL/GenBank/DDBJ whole genome shotgun (WGS) entry which is preliminary data.</text>
</comment>
<proteinExistence type="predicted"/>
<dbReference type="NCBIfam" id="TIGR01439">
    <property type="entry name" value="lp_hng_hel_AbrB"/>
    <property type="match status" value="1"/>
</dbReference>
<name>X1HRP9_9ZZZZ</name>
<dbReference type="InterPro" id="IPR037914">
    <property type="entry name" value="SpoVT-AbrB_sf"/>
</dbReference>
<dbReference type="SUPFAM" id="SSF89447">
    <property type="entry name" value="AbrB/MazE/MraZ-like"/>
    <property type="match status" value="1"/>
</dbReference>
<sequence>MKAPEGKKFYGSVTVSERGQVVIPADARKDFGIKTGDKLLVFGDLERGLGIATFNIMQRTMEGTA</sequence>
<feature type="domain" description="SpoVT-AbrB" evidence="1">
    <location>
        <begin position="13"/>
        <end position="59"/>
    </location>
</feature>
<dbReference type="Pfam" id="PF04014">
    <property type="entry name" value="MazE_antitoxin"/>
    <property type="match status" value="1"/>
</dbReference>
<gene>
    <name evidence="2" type="ORF">S03H2_32512</name>
</gene>
<dbReference type="InterPro" id="IPR007159">
    <property type="entry name" value="SpoVT-AbrB_dom"/>
</dbReference>
<dbReference type="SMART" id="SM00966">
    <property type="entry name" value="SpoVT_AbrB"/>
    <property type="match status" value="1"/>
</dbReference>
<dbReference type="Gene3D" id="2.10.260.10">
    <property type="match status" value="1"/>
</dbReference>
<dbReference type="EMBL" id="BARU01019757">
    <property type="protein sequence ID" value="GAH56489.1"/>
    <property type="molecule type" value="Genomic_DNA"/>
</dbReference>
<evidence type="ECO:0000313" key="2">
    <source>
        <dbReference type="EMBL" id="GAH56489.1"/>
    </source>
</evidence>
<dbReference type="AlphaFoldDB" id="X1HRP9"/>
<organism evidence="2">
    <name type="scientific">marine sediment metagenome</name>
    <dbReference type="NCBI Taxonomy" id="412755"/>
    <lineage>
        <taxon>unclassified sequences</taxon>
        <taxon>metagenomes</taxon>
        <taxon>ecological metagenomes</taxon>
    </lineage>
</organism>